<dbReference type="AlphaFoldDB" id="A0A8H5GX82"/>
<proteinExistence type="inferred from homology"/>
<name>A0A8H5GX82_9AGAR</name>
<keyword evidence="5" id="KW-1185">Reference proteome</keyword>
<dbReference type="Pfam" id="PF01370">
    <property type="entry name" value="Epimerase"/>
    <property type="match status" value="1"/>
</dbReference>
<dbReference type="EMBL" id="JAACJP010000042">
    <property type="protein sequence ID" value="KAF5372702.1"/>
    <property type="molecule type" value="Genomic_DNA"/>
</dbReference>
<dbReference type="InterPro" id="IPR050425">
    <property type="entry name" value="NAD(P)_dehydrat-like"/>
</dbReference>
<evidence type="ECO:0000313" key="5">
    <source>
        <dbReference type="Proteomes" id="UP000565441"/>
    </source>
</evidence>
<dbReference type="PANTHER" id="PTHR10366">
    <property type="entry name" value="NAD DEPENDENT EPIMERASE/DEHYDRATASE"/>
    <property type="match status" value="1"/>
</dbReference>
<dbReference type="PANTHER" id="PTHR10366:SF564">
    <property type="entry name" value="STEROL-4-ALPHA-CARBOXYLATE 3-DEHYDROGENASE, DECARBOXYLATING"/>
    <property type="match status" value="1"/>
</dbReference>
<dbReference type="SUPFAM" id="SSF51735">
    <property type="entry name" value="NAD(P)-binding Rossmann-fold domains"/>
    <property type="match status" value="1"/>
</dbReference>
<dbReference type="OrthoDB" id="2735536at2759"/>
<dbReference type="GO" id="GO:0016616">
    <property type="term" value="F:oxidoreductase activity, acting on the CH-OH group of donors, NAD or NADP as acceptor"/>
    <property type="evidence" value="ECO:0007669"/>
    <property type="project" value="TreeGrafter"/>
</dbReference>
<comment type="similarity">
    <text evidence="2">Belongs to the NAD(P)-dependent epimerase/dehydratase family. Dihydroflavonol-4-reductase subfamily.</text>
</comment>
<gene>
    <name evidence="4" type="ORF">D9615_009851</name>
</gene>
<feature type="domain" description="NAD-dependent epimerase/dehydratase" evidence="3">
    <location>
        <begin position="22"/>
        <end position="220"/>
    </location>
</feature>
<reference evidence="4 5" key="1">
    <citation type="journal article" date="2020" name="ISME J.">
        <title>Uncovering the hidden diversity of litter-decomposition mechanisms in mushroom-forming fungi.</title>
        <authorList>
            <person name="Floudas D."/>
            <person name="Bentzer J."/>
            <person name="Ahren D."/>
            <person name="Johansson T."/>
            <person name="Persson P."/>
            <person name="Tunlid A."/>
        </authorList>
    </citation>
    <scope>NUCLEOTIDE SEQUENCE [LARGE SCALE GENOMIC DNA]</scope>
    <source>
        <strain evidence="4 5">CBS 661.87</strain>
    </source>
</reference>
<accession>A0A8H5GX82</accession>
<dbReference type="InterPro" id="IPR001509">
    <property type="entry name" value="Epimerase_deHydtase"/>
</dbReference>
<evidence type="ECO:0000256" key="1">
    <source>
        <dbReference type="ARBA" id="ARBA00023002"/>
    </source>
</evidence>
<evidence type="ECO:0000313" key="4">
    <source>
        <dbReference type="EMBL" id="KAF5372702.1"/>
    </source>
</evidence>
<comment type="caution">
    <text evidence="4">The sequence shown here is derived from an EMBL/GenBank/DDBJ whole genome shotgun (WGS) entry which is preliminary data.</text>
</comment>
<dbReference type="InterPro" id="IPR036291">
    <property type="entry name" value="NAD(P)-bd_dom_sf"/>
</dbReference>
<protein>
    <recommendedName>
        <fullName evidence="3">NAD-dependent epimerase/dehydratase domain-containing protein</fullName>
    </recommendedName>
</protein>
<keyword evidence="1" id="KW-0560">Oxidoreductase</keyword>
<dbReference type="Proteomes" id="UP000565441">
    <property type="component" value="Unassembled WGS sequence"/>
</dbReference>
<evidence type="ECO:0000259" key="3">
    <source>
        <dbReference type="Pfam" id="PF01370"/>
    </source>
</evidence>
<dbReference type="Gene3D" id="3.40.50.720">
    <property type="entry name" value="NAD(P)-binding Rossmann-like Domain"/>
    <property type="match status" value="1"/>
</dbReference>
<organism evidence="4 5">
    <name type="scientific">Tricholomella constricta</name>
    <dbReference type="NCBI Taxonomy" id="117010"/>
    <lineage>
        <taxon>Eukaryota</taxon>
        <taxon>Fungi</taxon>
        <taxon>Dikarya</taxon>
        <taxon>Basidiomycota</taxon>
        <taxon>Agaricomycotina</taxon>
        <taxon>Agaricomycetes</taxon>
        <taxon>Agaricomycetidae</taxon>
        <taxon>Agaricales</taxon>
        <taxon>Tricholomatineae</taxon>
        <taxon>Lyophyllaceae</taxon>
        <taxon>Tricholomella</taxon>
    </lineage>
</organism>
<evidence type="ECO:0000256" key="2">
    <source>
        <dbReference type="ARBA" id="ARBA00023445"/>
    </source>
</evidence>
<sequence length="355" mass="39813">MADTEVLTDRQAAEYAPTHLRFLGSHIATQLLDNGYSVRATARGRRIEELKNSYAKFGDRFQVVDVPDLATDQFPEALEGVDGLIHTAAPLADRAEPEEIFKGAVDGTLNVIRQAQKAGITRIVVTSSIVTVSTLINANPALFTDQDWYHVDPDKVLEGTNWDVYCAGKTLAERELWAFSAAHPELEITTINPPFLYGPFPEGFTQPTPDYYRLSTNIQLYRFLKPSSRFPPFPGYADVRDCAKAHILGLNSPPTSAVGRKRVVFCSPHGYDFTEILQLLAEKRPELKDRLNKEPPPKFTFDRAPIDFARIEQLVGIKKEDFRPREVTFLDAVDGLLAFEKQWAALGHELQIPDN</sequence>